<dbReference type="SUPFAM" id="SSF52402">
    <property type="entry name" value="Adenine nucleotide alpha hydrolases-like"/>
    <property type="match status" value="1"/>
</dbReference>
<protein>
    <submittedName>
        <fullName evidence="8">Electron transfer flavoprotein subunit alpha/FixB family protein</fullName>
    </submittedName>
</protein>
<dbReference type="GO" id="GO:0009055">
    <property type="term" value="F:electron transfer activity"/>
    <property type="evidence" value="ECO:0007669"/>
    <property type="project" value="InterPro"/>
</dbReference>
<keyword evidence="5" id="KW-0249">Electron transport</keyword>
<dbReference type="Gene3D" id="3.40.50.1220">
    <property type="entry name" value="TPP-binding domain"/>
    <property type="match status" value="1"/>
</dbReference>
<reference evidence="8 9" key="1">
    <citation type="submission" date="2020-08" db="EMBL/GenBank/DDBJ databases">
        <title>Bridging the membrane lipid divide: bacteria of the FCB group superphylum have the potential to synthesize archaeal ether lipids.</title>
        <authorList>
            <person name="Villanueva L."/>
            <person name="Von Meijenfeldt F.A.B."/>
            <person name="Westbye A.B."/>
            <person name="Yadav S."/>
            <person name="Hopmans E.C."/>
            <person name="Dutilh B.E."/>
            <person name="Sinninghe Damste J.S."/>
        </authorList>
    </citation>
    <scope>NUCLEOTIDE SEQUENCE [LARGE SCALE GENOMIC DNA]</scope>
    <source>
        <strain evidence="8">NIOZ-UU36</strain>
    </source>
</reference>
<dbReference type="Gene3D" id="3.40.50.620">
    <property type="entry name" value="HUPs"/>
    <property type="match status" value="1"/>
</dbReference>
<organism evidence="8 9">
    <name type="scientific">Candidatus Desulfolinea nitratireducens</name>
    <dbReference type="NCBI Taxonomy" id="2841698"/>
    <lineage>
        <taxon>Bacteria</taxon>
        <taxon>Bacillati</taxon>
        <taxon>Chloroflexota</taxon>
        <taxon>Anaerolineae</taxon>
        <taxon>Anaerolineales</taxon>
        <taxon>Anaerolineales incertae sedis</taxon>
        <taxon>Candidatus Desulfolinea</taxon>
    </lineage>
</organism>
<dbReference type="Pfam" id="PF01012">
    <property type="entry name" value="ETF"/>
    <property type="match status" value="1"/>
</dbReference>
<feature type="binding site" evidence="6">
    <location>
        <begin position="265"/>
        <end position="269"/>
    </location>
    <ligand>
        <name>FAD</name>
        <dbReference type="ChEBI" id="CHEBI:57692"/>
    </ligand>
</feature>
<keyword evidence="4 6" id="KW-0274">FAD</keyword>
<sequence>MKTWVYIDHFKGEAVPASWETIGAAKSLGSDVTAVILGTGVDALAKAAFEYGADEVVLADNSALEDFRVEAYANALSPLVTDAAPGLLLFPTTSRGRELAGMVAIDLNTGVLVDVIAMELDGDKVVATRPIYAGKLLQKTVCNASPQIITVRGRIFAKPEAEPGRSGTLTKVDVNVGDAPTTVEGYGESTGGVSLADAGVIVSGGRGVSNNPNLTPPDGMSDDEAEVWRAQQGFALITDLAGVLNAAVGASRAAVDANYIPYANQVGQTGKVVSPDLYIANGISGAIQHLAGMRNSKVIVAINKDPDAPIFKMARYGVVGDLHEIVPALTVAMKAKLGK</sequence>
<dbReference type="PIRSF" id="PIRSF000089">
    <property type="entry name" value="Electra_flavoP_a"/>
    <property type="match status" value="1"/>
</dbReference>
<evidence type="ECO:0000256" key="4">
    <source>
        <dbReference type="ARBA" id="ARBA00022827"/>
    </source>
</evidence>
<feature type="binding site" evidence="6">
    <location>
        <position position="206"/>
    </location>
    <ligand>
        <name>FAD</name>
        <dbReference type="ChEBI" id="CHEBI:57692"/>
    </ligand>
</feature>
<feature type="domain" description="Electron transfer flavoprotein alpha/beta-subunit N-terminal" evidence="7">
    <location>
        <begin position="3"/>
        <end position="183"/>
    </location>
</feature>
<dbReference type="InterPro" id="IPR033947">
    <property type="entry name" value="ETF_alpha_N"/>
</dbReference>
<dbReference type="InterPro" id="IPR001308">
    <property type="entry name" value="ETF_a/FixB"/>
</dbReference>
<dbReference type="InterPro" id="IPR014730">
    <property type="entry name" value="ETF_a/b_N"/>
</dbReference>
<comment type="caution">
    <text evidence="8">The sequence shown here is derived from an EMBL/GenBank/DDBJ whole genome shotgun (WGS) entry which is preliminary data.</text>
</comment>
<accession>A0A8J6NNJ7</accession>
<comment type="cofactor">
    <cofactor evidence="6">
        <name>FAD</name>
        <dbReference type="ChEBI" id="CHEBI:57692"/>
    </cofactor>
    <text evidence="6">Binds 1 FAD per dimer.</text>
</comment>
<dbReference type="GO" id="GO:0033539">
    <property type="term" value="P:fatty acid beta-oxidation using acyl-CoA dehydrogenase"/>
    <property type="evidence" value="ECO:0007669"/>
    <property type="project" value="TreeGrafter"/>
</dbReference>
<proteinExistence type="inferred from homology"/>
<evidence type="ECO:0000313" key="9">
    <source>
        <dbReference type="Proteomes" id="UP000614469"/>
    </source>
</evidence>
<name>A0A8J6NNJ7_9CHLR</name>
<feature type="binding site" evidence="6">
    <location>
        <begin position="251"/>
        <end position="252"/>
    </location>
    <ligand>
        <name>FAD</name>
        <dbReference type="ChEBI" id="CHEBI:57692"/>
    </ligand>
</feature>
<dbReference type="AlphaFoldDB" id="A0A8J6NNJ7"/>
<feature type="binding site" evidence="6">
    <location>
        <begin position="282"/>
        <end position="289"/>
    </location>
    <ligand>
        <name>FAD</name>
        <dbReference type="ChEBI" id="CHEBI:57692"/>
    </ligand>
</feature>
<dbReference type="PANTHER" id="PTHR43153:SF1">
    <property type="entry name" value="ELECTRON TRANSFER FLAVOPROTEIN SUBUNIT ALPHA, MITOCHONDRIAL"/>
    <property type="match status" value="1"/>
</dbReference>
<dbReference type="SMART" id="SM00893">
    <property type="entry name" value="ETF"/>
    <property type="match status" value="1"/>
</dbReference>
<evidence type="ECO:0000256" key="6">
    <source>
        <dbReference type="PIRSR" id="PIRSR000089-1"/>
    </source>
</evidence>
<dbReference type="Pfam" id="PF00766">
    <property type="entry name" value="ETF_alpha"/>
    <property type="match status" value="1"/>
</dbReference>
<evidence type="ECO:0000256" key="2">
    <source>
        <dbReference type="ARBA" id="ARBA00022448"/>
    </source>
</evidence>
<dbReference type="EMBL" id="JACNJN010000149">
    <property type="protein sequence ID" value="MBC8336271.1"/>
    <property type="molecule type" value="Genomic_DNA"/>
</dbReference>
<dbReference type="SUPFAM" id="SSF52467">
    <property type="entry name" value="DHS-like NAD/FAD-binding domain"/>
    <property type="match status" value="1"/>
</dbReference>
<dbReference type="InterPro" id="IPR029035">
    <property type="entry name" value="DHS-like_NAD/FAD-binding_dom"/>
</dbReference>
<dbReference type="Proteomes" id="UP000614469">
    <property type="component" value="Unassembled WGS sequence"/>
</dbReference>
<evidence type="ECO:0000259" key="7">
    <source>
        <dbReference type="SMART" id="SM00893"/>
    </source>
</evidence>
<dbReference type="PROSITE" id="PS00696">
    <property type="entry name" value="ETF_ALPHA"/>
    <property type="match status" value="1"/>
</dbReference>
<gene>
    <name evidence="8" type="ORF">H8E29_13475</name>
</gene>
<dbReference type="GO" id="GO:0050660">
    <property type="term" value="F:flavin adenine dinucleotide binding"/>
    <property type="evidence" value="ECO:0007669"/>
    <property type="project" value="InterPro"/>
</dbReference>
<feature type="binding site" evidence="6">
    <location>
        <position position="303"/>
    </location>
    <ligand>
        <name>FAD</name>
        <dbReference type="ChEBI" id="CHEBI:57692"/>
    </ligand>
</feature>
<dbReference type="InterPro" id="IPR014731">
    <property type="entry name" value="ETF_asu_C"/>
</dbReference>
<keyword evidence="3" id="KW-0285">Flavoprotein</keyword>
<evidence type="ECO:0000256" key="3">
    <source>
        <dbReference type="ARBA" id="ARBA00022630"/>
    </source>
</evidence>
<dbReference type="InterPro" id="IPR014729">
    <property type="entry name" value="Rossmann-like_a/b/a_fold"/>
</dbReference>
<dbReference type="CDD" id="cd01715">
    <property type="entry name" value="ETF_alpha"/>
    <property type="match status" value="1"/>
</dbReference>
<dbReference type="InterPro" id="IPR018206">
    <property type="entry name" value="ETF_asu_C_CS"/>
</dbReference>
<keyword evidence="2" id="KW-0813">Transport</keyword>
<evidence type="ECO:0000256" key="1">
    <source>
        <dbReference type="ARBA" id="ARBA00005817"/>
    </source>
</evidence>
<dbReference type="PANTHER" id="PTHR43153">
    <property type="entry name" value="ELECTRON TRANSFER FLAVOPROTEIN ALPHA"/>
    <property type="match status" value="1"/>
</dbReference>
<comment type="similarity">
    <text evidence="1">Belongs to the ETF alpha-subunit/FixB family.</text>
</comment>
<evidence type="ECO:0000313" key="8">
    <source>
        <dbReference type="EMBL" id="MBC8336271.1"/>
    </source>
</evidence>
<evidence type="ECO:0000256" key="5">
    <source>
        <dbReference type="ARBA" id="ARBA00022982"/>
    </source>
</evidence>